<dbReference type="SUPFAM" id="SSF52743">
    <property type="entry name" value="Subtilisin-like"/>
    <property type="match status" value="1"/>
</dbReference>
<evidence type="ECO:0000256" key="4">
    <source>
        <dbReference type="ARBA" id="ARBA00022825"/>
    </source>
</evidence>
<evidence type="ECO:0000256" key="2">
    <source>
        <dbReference type="ARBA" id="ARBA00022670"/>
    </source>
</evidence>
<proteinExistence type="inferred from homology"/>
<dbReference type="PANTHER" id="PTHR43806:SF11">
    <property type="entry name" value="CEREVISIN-RELATED"/>
    <property type="match status" value="1"/>
</dbReference>
<evidence type="ECO:0000256" key="5">
    <source>
        <dbReference type="PROSITE-ProRule" id="PRU01240"/>
    </source>
</evidence>
<sequence length="82" mass="8406">MPLKVLSAAGYGTISDIAEAIRFAADNKADIINMSLGGGGASQMMEDAINYAHEKGVVIVAAAGNSGLSSASYPSRYAKVIR</sequence>
<evidence type="ECO:0000313" key="8">
    <source>
        <dbReference type="Proteomes" id="UP000018198"/>
    </source>
</evidence>
<keyword evidence="2" id="KW-0645">Protease</keyword>
<evidence type="ECO:0000259" key="6">
    <source>
        <dbReference type="Pfam" id="PF00082"/>
    </source>
</evidence>
<keyword evidence="3" id="KW-0378">Hydrolase</keyword>
<dbReference type="PROSITE" id="PS51892">
    <property type="entry name" value="SUBTILASE"/>
    <property type="match status" value="1"/>
</dbReference>
<comment type="similarity">
    <text evidence="1 5">Belongs to the peptidase S8 family.</text>
</comment>
<name>T2J8F1_CROWT</name>
<comment type="caution">
    <text evidence="5">Lacks conserved residue(s) required for the propagation of feature annotation.</text>
</comment>
<dbReference type="Proteomes" id="UP000018198">
    <property type="component" value="Unassembled WGS sequence"/>
</dbReference>
<dbReference type="InterPro" id="IPR050131">
    <property type="entry name" value="Peptidase_S8_subtilisin-like"/>
</dbReference>
<protein>
    <submittedName>
        <fullName evidence="7">Peptidase S8 and S53, subtilisin, kexin,sedolisin</fullName>
    </submittedName>
</protein>
<gene>
    <name evidence="7" type="ORF">CWATWH0401_3321</name>
</gene>
<evidence type="ECO:0000313" key="7">
    <source>
        <dbReference type="EMBL" id="CCQ62183.1"/>
    </source>
</evidence>
<dbReference type="EMBL" id="CAQM01000462">
    <property type="protein sequence ID" value="CCQ62183.1"/>
    <property type="molecule type" value="Genomic_DNA"/>
</dbReference>
<reference evidence="7 8" key="1">
    <citation type="submission" date="2013-01" db="EMBL/GenBank/DDBJ databases">
        <authorList>
            <person name="Bench S."/>
        </authorList>
    </citation>
    <scope>NUCLEOTIDE SEQUENCE [LARGE SCALE GENOMIC DNA]</scope>
    <source>
        <strain evidence="7 8">WH 0401</strain>
    </source>
</reference>
<dbReference type="InterPro" id="IPR000209">
    <property type="entry name" value="Peptidase_S8/S53_dom"/>
</dbReference>
<dbReference type="GO" id="GO:0006508">
    <property type="term" value="P:proteolysis"/>
    <property type="evidence" value="ECO:0007669"/>
    <property type="project" value="UniProtKB-KW"/>
</dbReference>
<dbReference type="GO" id="GO:0004252">
    <property type="term" value="F:serine-type endopeptidase activity"/>
    <property type="evidence" value="ECO:0007669"/>
    <property type="project" value="InterPro"/>
</dbReference>
<reference evidence="7 8" key="2">
    <citation type="submission" date="2013-09" db="EMBL/GenBank/DDBJ databases">
        <title>Whole genome comparison of six Crocosphaera watsonii strains with differing phenotypes.</title>
        <authorList>
            <person name="Bench S.R."/>
            <person name="Heller P."/>
            <person name="Frank I."/>
            <person name="Arciniega M."/>
            <person name="Shilova I.N."/>
            <person name="Zehr J.P."/>
        </authorList>
    </citation>
    <scope>NUCLEOTIDE SEQUENCE [LARGE SCALE GENOMIC DNA]</scope>
    <source>
        <strain evidence="7 8">WH 0401</strain>
    </source>
</reference>
<evidence type="ECO:0000256" key="1">
    <source>
        <dbReference type="ARBA" id="ARBA00011073"/>
    </source>
</evidence>
<dbReference type="Gene3D" id="3.40.50.200">
    <property type="entry name" value="Peptidase S8/S53 domain"/>
    <property type="match status" value="1"/>
</dbReference>
<feature type="domain" description="Peptidase S8/S53" evidence="6">
    <location>
        <begin position="3"/>
        <end position="81"/>
    </location>
</feature>
<accession>T2J8F1</accession>
<dbReference type="PANTHER" id="PTHR43806">
    <property type="entry name" value="PEPTIDASE S8"/>
    <property type="match status" value="1"/>
</dbReference>
<evidence type="ECO:0000256" key="3">
    <source>
        <dbReference type="ARBA" id="ARBA00022801"/>
    </source>
</evidence>
<dbReference type="AlphaFoldDB" id="T2J8F1"/>
<dbReference type="Pfam" id="PF00082">
    <property type="entry name" value="Peptidase_S8"/>
    <property type="match status" value="1"/>
</dbReference>
<dbReference type="InterPro" id="IPR036852">
    <property type="entry name" value="Peptidase_S8/S53_dom_sf"/>
</dbReference>
<keyword evidence="4" id="KW-0720">Serine protease</keyword>
<comment type="caution">
    <text evidence="7">The sequence shown here is derived from an EMBL/GenBank/DDBJ whole genome shotgun (WGS) entry which is preliminary data.</text>
</comment>
<organism evidence="7 8">
    <name type="scientific">Crocosphaera watsonii WH 0401</name>
    <dbReference type="NCBI Taxonomy" id="555881"/>
    <lineage>
        <taxon>Bacteria</taxon>
        <taxon>Bacillati</taxon>
        <taxon>Cyanobacteriota</taxon>
        <taxon>Cyanophyceae</taxon>
        <taxon>Oscillatoriophycideae</taxon>
        <taxon>Chroococcales</taxon>
        <taxon>Aphanothecaceae</taxon>
        <taxon>Crocosphaera</taxon>
    </lineage>
</organism>